<comment type="caution">
    <text evidence="1">The sequence shown here is derived from an EMBL/GenBank/DDBJ whole genome shotgun (WGS) entry which is preliminary data.</text>
</comment>
<evidence type="ECO:0000313" key="1">
    <source>
        <dbReference type="EMBL" id="KAL3287640.1"/>
    </source>
</evidence>
<dbReference type="EMBL" id="JABFTP020000185">
    <property type="protein sequence ID" value="KAL3287640.1"/>
    <property type="molecule type" value="Genomic_DNA"/>
</dbReference>
<evidence type="ECO:0000313" key="2">
    <source>
        <dbReference type="Proteomes" id="UP001516400"/>
    </source>
</evidence>
<gene>
    <name evidence="1" type="ORF">HHI36_002109</name>
</gene>
<keyword evidence="2" id="KW-1185">Reference proteome</keyword>
<sequence>IKMASGDTIEAITEVHETSFNNVKDNIINNENSLDAREKDNTLNAKTTFHDAGQKVLANVAKSKAEREKERERKIGHRRVGVGGEITYKKIQTSQIMGSIQLGLK</sequence>
<proteinExistence type="predicted"/>
<reference evidence="1 2" key="1">
    <citation type="journal article" date="2021" name="BMC Biol.">
        <title>Horizontally acquired antibacterial genes associated with adaptive radiation of ladybird beetles.</title>
        <authorList>
            <person name="Li H.S."/>
            <person name="Tang X.F."/>
            <person name="Huang Y.H."/>
            <person name="Xu Z.Y."/>
            <person name="Chen M.L."/>
            <person name="Du X.Y."/>
            <person name="Qiu B.Y."/>
            <person name="Chen P.T."/>
            <person name="Zhang W."/>
            <person name="Slipinski A."/>
            <person name="Escalona H.E."/>
            <person name="Waterhouse R.M."/>
            <person name="Zwick A."/>
            <person name="Pang H."/>
        </authorList>
    </citation>
    <scope>NUCLEOTIDE SEQUENCE [LARGE SCALE GENOMIC DNA]</scope>
    <source>
        <strain evidence="1">SYSU2018</strain>
    </source>
</reference>
<dbReference type="AlphaFoldDB" id="A0ABD2P9S5"/>
<organism evidence="1 2">
    <name type="scientific">Cryptolaemus montrouzieri</name>
    <dbReference type="NCBI Taxonomy" id="559131"/>
    <lineage>
        <taxon>Eukaryota</taxon>
        <taxon>Metazoa</taxon>
        <taxon>Ecdysozoa</taxon>
        <taxon>Arthropoda</taxon>
        <taxon>Hexapoda</taxon>
        <taxon>Insecta</taxon>
        <taxon>Pterygota</taxon>
        <taxon>Neoptera</taxon>
        <taxon>Endopterygota</taxon>
        <taxon>Coleoptera</taxon>
        <taxon>Polyphaga</taxon>
        <taxon>Cucujiformia</taxon>
        <taxon>Coccinelloidea</taxon>
        <taxon>Coccinellidae</taxon>
        <taxon>Scymninae</taxon>
        <taxon>Scymnini</taxon>
        <taxon>Cryptolaemus</taxon>
    </lineage>
</organism>
<dbReference type="Proteomes" id="UP001516400">
    <property type="component" value="Unassembled WGS sequence"/>
</dbReference>
<feature type="non-terminal residue" evidence="1">
    <location>
        <position position="1"/>
    </location>
</feature>
<accession>A0ABD2P9S5</accession>
<name>A0ABD2P9S5_9CUCU</name>
<protein>
    <submittedName>
        <fullName evidence="1">Uncharacterized protein</fullName>
    </submittedName>
</protein>